<gene>
    <name evidence="2" type="ORF">HCJ96_05520</name>
</gene>
<evidence type="ECO:0000313" key="3">
    <source>
        <dbReference type="Proteomes" id="UP000709336"/>
    </source>
</evidence>
<dbReference type="InterPro" id="IPR025489">
    <property type="entry name" value="DUF4381"/>
</dbReference>
<keyword evidence="3" id="KW-1185">Reference proteome</keyword>
<protein>
    <submittedName>
        <fullName evidence="2">DUF4381 domain-containing protein</fullName>
    </submittedName>
</protein>
<evidence type="ECO:0000256" key="1">
    <source>
        <dbReference type="SAM" id="Phobius"/>
    </source>
</evidence>
<evidence type="ECO:0000313" key="2">
    <source>
        <dbReference type="EMBL" id="NMH59474.1"/>
    </source>
</evidence>
<keyword evidence="1" id="KW-0812">Transmembrane</keyword>
<dbReference type="EMBL" id="JAATNW010000003">
    <property type="protein sequence ID" value="NMH59474.1"/>
    <property type="molecule type" value="Genomic_DNA"/>
</dbReference>
<proteinExistence type="predicted"/>
<feature type="transmembrane region" description="Helical" evidence="1">
    <location>
        <begin position="29"/>
        <end position="50"/>
    </location>
</feature>
<keyword evidence="1" id="KW-1133">Transmembrane helix</keyword>
<comment type="caution">
    <text evidence="2">The sequence shown here is derived from an EMBL/GenBank/DDBJ whole genome shotgun (WGS) entry which is preliminary data.</text>
</comment>
<accession>A0ABX1QZ30</accession>
<dbReference type="RefSeq" id="WP_169210046.1">
    <property type="nucleotide sequence ID" value="NZ_JAATNW010000003.1"/>
</dbReference>
<sequence length="174" mass="19940">MQAQSSSNPLAQLRDIHIPDDVSAWPLAWGWWVVIVVAMVSAAAMVVWLYKRHRFFQARRQAITEINALQPSQPDWAQQQNAILKRTASHYFDSKQIAPLYGQRWQQFLISCLAPKSKYKPTETGLDKLQQALYKPQPLNSKQFDLCQKACLSWLKNARFSKTASLEHTEAVNA</sequence>
<dbReference type="Proteomes" id="UP000709336">
    <property type="component" value="Unassembled WGS sequence"/>
</dbReference>
<reference evidence="2 3" key="1">
    <citation type="submission" date="2020-03" db="EMBL/GenBank/DDBJ databases">
        <title>Alteromonas ponticola sp. nov., isolated from seawater.</title>
        <authorList>
            <person name="Yoon J.-H."/>
            <person name="Kim Y.-O."/>
        </authorList>
    </citation>
    <scope>NUCLEOTIDE SEQUENCE [LARGE SCALE GENOMIC DNA]</scope>
    <source>
        <strain evidence="2 3">MYP5</strain>
    </source>
</reference>
<organism evidence="2 3">
    <name type="scientific">Alteromonas ponticola</name>
    <dbReference type="NCBI Taxonomy" id="2720613"/>
    <lineage>
        <taxon>Bacteria</taxon>
        <taxon>Pseudomonadati</taxon>
        <taxon>Pseudomonadota</taxon>
        <taxon>Gammaproteobacteria</taxon>
        <taxon>Alteromonadales</taxon>
        <taxon>Alteromonadaceae</taxon>
        <taxon>Alteromonas/Salinimonas group</taxon>
        <taxon>Alteromonas</taxon>
    </lineage>
</organism>
<name>A0ABX1QZ30_9ALTE</name>
<keyword evidence="1" id="KW-0472">Membrane</keyword>
<dbReference type="Pfam" id="PF14316">
    <property type="entry name" value="DUF4381"/>
    <property type="match status" value="1"/>
</dbReference>